<evidence type="ECO:0000313" key="3">
    <source>
        <dbReference type="Proteomes" id="UP000619260"/>
    </source>
</evidence>
<dbReference type="RefSeq" id="WP_203900976.1">
    <property type="nucleotide sequence ID" value="NZ_BOPF01000015.1"/>
</dbReference>
<accession>A0A8J3YPC1</accession>
<evidence type="ECO:0000256" key="1">
    <source>
        <dbReference type="SAM" id="MobiDB-lite"/>
    </source>
</evidence>
<dbReference type="InterPro" id="IPR006311">
    <property type="entry name" value="TAT_signal"/>
</dbReference>
<dbReference type="EMBL" id="BOPF01000015">
    <property type="protein sequence ID" value="GIJ47466.1"/>
    <property type="molecule type" value="Genomic_DNA"/>
</dbReference>
<name>A0A8J3YPC1_9ACTN</name>
<gene>
    <name evidence="2" type="ORF">Val02_43520</name>
</gene>
<reference evidence="2" key="1">
    <citation type="submission" date="2021-01" db="EMBL/GenBank/DDBJ databases">
        <title>Whole genome shotgun sequence of Virgisporangium aliadipatigenens NBRC 105644.</title>
        <authorList>
            <person name="Komaki H."/>
            <person name="Tamura T."/>
        </authorList>
    </citation>
    <scope>NUCLEOTIDE SEQUENCE</scope>
    <source>
        <strain evidence="2">NBRC 105644</strain>
    </source>
</reference>
<dbReference type="Proteomes" id="UP000619260">
    <property type="component" value="Unassembled WGS sequence"/>
</dbReference>
<evidence type="ECO:0008006" key="4">
    <source>
        <dbReference type="Google" id="ProtNLM"/>
    </source>
</evidence>
<dbReference type="Pfam" id="PF08811">
    <property type="entry name" value="DUF1800"/>
    <property type="match status" value="1"/>
</dbReference>
<dbReference type="InterPro" id="IPR014917">
    <property type="entry name" value="DUF1800"/>
</dbReference>
<sequence>MRSPHAVPTPAVGASGHAGPAIPAQAAPHATSPARAVAPAARRPGRRGLLKAVAAIGAAGTGLAIAEPAAAAPAATAAPKAAADTTADAALQLLLRRATYGPTVDSMAELKSLGVAAWLQRQLNPAQIDDAPGDAVVKRFPLIALDITGVRKAVEAGTHKKYGWETMSQLATAHVARAAWSRRQLFEVMVDFWSNHLNVTCPSGDVWDSRQDYDRTVIRAFALGRFADMLKASARHPAMLSYLDNRSSTKAKPNENYARELMELHSVGLVYTEADVQAAARLLTGLTVDNKTGLYRFDALQHATGAVKVLTFSHANGTAAGGEAAALAFVEYLAMQPATAKRLAYKLCVRFVADEPPAALVEKLAKVYLDNRSAIGPVLTALFTSPEFAASAGQKVRTPFEDIVASVRALGLGPDTDGGFAGIRALYWMCESAGQPPLGWHPPNGYPDVAAAWASPSGYVERWNSHLNLAAGWWPKQLSRPASLPAFLLPGTLPATYGPMLDALHRRVTGAAPRPQDVTALATFLGKTPTSALKPTDAAVTSKFPYLVALLLDAPSFLVR</sequence>
<organism evidence="2 3">
    <name type="scientific">Virgisporangium aliadipatigenens</name>
    <dbReference type="NCBI Taxonomy" id="741659"/>
    <lineage>
        <taxon>Bacteria</taxon>
        <taxon>Bacillati</taxon>
        <taxon>Actinomycetota</taxon>
        <taxon>Actinomycetes</taxon>
        <taxon>Micromonosporales</taxon>
        <taxon>Micromonosporaceae</taxon>
        <taxon>Virgisporangium</taxon>
    </lineage>
</organism>
<keyword evidence="3" id="KW-1185">Reference proteome</keyword>
<feature type="region of interest" description="Disordered" evidence="1">
    <location>
        <begin position="1"/>
        <end position="36"/>
    </location>
</feature>
<comment type="caution">
    <text evidence="2">The sequence shown here is derived from an EMBL/GenBank/DDBJ whole genome shotgun (WGS) entry which is preliminary data.</text>
</comment>
<dbReference type="PROSITE" id="PS51318">
    <property type="entry name" value="TAT"/>
    <property type="match status" value="1"/>
</dbReference>
<dbReference type="AlphaFoldDB" id="A0A8J3YPC1"/>
<protein>
    <recommendedName>
        <fullName evidence="4">DUF1800 domain-containing protein</fullName>
    </recommendedName>
</protein>
<evidence type="ECO:0000313" key="2">
    <source>
        <dbReference type="EMBL" id="GIJ47466.1"/>
    </source>
</evidence>
<proteinExistence type="predicted"/>